<keyword evidence="4" id="KW-1185">Reference proteome</keyword>
<feature type="domain" description="MOFRL-associated" evidence="2">
    <location>
        <begin position="14"/>
        <end position="239"/>
    </location>
</feature>
<protein>
    <submittedName>
        <fullName evidence="3">DUF4147 domain-containing protein</fullName>
    </submittedName>
</protein>
<dbReference type="Proteomes" id="UP000640485">
    <property type="component" value="Unassembled WGS sequence"/>
</dbReference>
<dbReference type="InterPro" id="IPR038614">
    <property type="entry name" value="GK_N_sf"/>
</dbReference>
<dbReference type="GO" id="GO:0005737">
    <property type="term" value="C:cytoplasm"/>
    <property type="evidence" value="ECO:0007669"/>
    <property type="project" value="TreeGrafter"/>
</dbReference>
<dbReference type="InterPro" id="IPR037035">
    <property type="entry name" value="GK-like_C_sf"/>
</dbReference>
<feature type="domain" description="MOFRL" evidence="1">
    <location>
        <begin position="301"/>
        <end position="408"/>
    </location>
</feature>
<proteinExistence type="predicted"/>
<dbReference type="InterPro" id="IPR039760">
    <property type="entry name" value="MOFRL_protein"/>
</dbReference>
<evidence type="ECO:0000313" key="3">
    <source>
        <dbReference type="EMBL" id="MBK4216585.1"/>
    </source>
</evidence>
<dbReference type="AlphaFoldDB" id="A0A934W061"/>
<dbReference type="PANTHER" id="PTHR12227:SF0">
    <property type="entry name" value="GLYCERATE KINASE"/>
    <property type="match status" value="1"/>
</dbReference>
<evidence type="ECO:0000259" key="2">
    <source>
        <dbReference type="Pfam" id="PF13660"/>
    </source>
</evidence>
<dbReference type="Gene3D" id="3.40.1480.10">
    <property type="entry name" value="MOFRL domain"/>
    <property type="match status" value="1"/>
</dbReference>
<accession>A0A934W061</accession>
<dbReference type="InterPro" id="IPR025286">
    <property type="entry name" value="MOFRL_assoc_dom"/>
</dbReference>
<dbReference type="InterPro" id="IPR007835">
    <property type="entry name" value="MOFRL"/>
</dbReference>
<dbReference type="GO" id="GO:0008887">
    <property type="term" value="F:glycerate kinase activity"/>
    <property type="evidence" value="ECO:0007669"/>
    <property type="project" value="InterPro"/>
</dbReference>
<evidence type="ECO:0000259" key="1">
    <source>
        <dbReference type="Pfam" id="PF05161"/>
    </source>
</evidence>
<evidence type="ECO:0000313" key="4">
    <source>
        <dbReference type="Proteomes" id="UP000640485"/>
    </source>
</evidence>
<dbReference type="Pfam" id="PF05161">
    <property type="entry name" value="MOFRL"/>
    <property type="match status" value="1"/>
</dbReference>
<dbReference type="Pfam" id="PF13660">
    <property type="entry name" value="DUF4147"/>
    <property type="match status" value="1"/>
</dbReference>
<dbReference type="PANTHER" id="PTHR12227">
    <property type="entry name" value="GLYCERATE KINASE"/>
    <property type="match status" value="1"/>
</dbReference>
<dbReference type="Gene3D" id="3.40.50.10180">
    <property type="entry name" value="Glycerate kinase, MOFRL-like N-terminal domain"/>
    <property type="match status" value="1"/>
</dbReference>
<dbReference type="RefSeq" id="WP_200686548.1">
    <property type="nucleotide sequence ID" value="NZ_JAEPRQ010000003.1"/>
</dbReference>
<organism evidence="3 4">
    <name type="scientific">Paracoccus caeni</name>
    <dbReference type="NCBI Taxonomy" id="657651"/>
    <lineage>
        <taxon>Bacteria</taxon>
        <taxon>Pseudomonadati</taxon>
        <taxon>Pseudomonadota</taxon>
        <taxon>Alphaproteobacteria</taxon>
        <taxon>Rhodobacterales</taxon>
        <taxon>Paracoccaceae</taxon>
        <taxon>Paracoccus</taxon>
    </lineage>
</organism>
<dbReference type="SUPFAM" id="SSF82544">
    <property type="entry name" value="GckA/TtuD-like"/>
    <property type="match status" value="1"/>
</dbReference>
<dbReference type="EMBL" id="JAEPRQ010000003">
    <property type="protein sequence ID" value="MBK4216585.1"/>
    <property type="molecule type" value="Genomic_DNA"/>
</dbReference>
<gene>
    <name evidence="3" type="ORF">JJJ17_11665</name>
</gene>
<comment type="caution">
    <text evidence="3">The sequence shown here is derived from an EMBL/GenBank/DDBJ whole genome shotgun (WGS) entry which is preliminary data.</text>
</comment>
<reference evidence="3" key="1">
    <citation type="submission" date="2021-01" db="EMBL/GenBank/DDBJ databases">
        <title>Paracoccus amoyensis sp. nov., isolated from the surface seawater along the coast of Xiamen Island, China.</title>
        <authorList>
            <person name="Lyu L."/>
        </authorList>
    </citation>
    <scope>NUCLEOTIDE SEQUENCE</scope>
    <source>
        <strain evidence="3">MJ17</strain>
    </source>
</reference>
<sequence>MITDAPSDPLAQRALNLIRQGIVAADPAKATASAMAEVLADPPTGQGDWHVIALGKAARAMAAAALSALPKARALVITNAGNDAPLDRAEILVSGHPVPDAAGEAAAKRVEALLRQTRPEDRVLALISGGGSAMLPAPVDGVSLTQKQQVNRLLLGSGADIAQTNLIRQALSRLKGGGWLRLSHAPVTALILSDVPDDDLRVIASGPTVAPIGTIAEAADMARALGIWDDLPPAVQTALTRPEDRGSLPTARNLLIGSNGQSVQAMIEAGAVDGGTALSGDVEACAQALVRAAQVAKPGQALVFGGETTVKLTGDGQGGRNQELALRFARAAEQAGLTGDWVFAAIGSDGRDGPGEAAGGVVGPQTLARIAEAGVDLDASLARNDSGPVLQIARGLVITGATGTNVADLAVFIRAE</sequence>
<name>A0A934W061_9RHOB</name>